<dbReference type="eggNOG" id="arCOG00198">
    <property type="taxonomic scope" value="Archaea"/>
</dbReference>
<dbReference type="FunFam" id="3.40.50.300:FF:000134">
    <property type="entry name" value="Iron-enterobactin ABC transporter ATP-binding protein"/>
    <property type="match status" value="1"/>
</dbReference>
<dbReference type="Gene3D" id="3.40.50.300">
    <property type="entry name" value="P-loop containing nucleotide triphosphate hydrolases"/>
    <property type="match status" value="1"/>
</dbReference>
<organism evidence="10 11">
    <name type="scientific">Methanocorpusculum labreanum (strain ATCC 43576 / DSM 4855 / Z)</name>
    <dbReference type="NCBI Taxonomy" id="410358"/>
    <lineage>
        <taxon>Archaea</taxon>
        <taxon>Methanobacteriati</taxon>
        <taxon>Methanobacteriota</taxon>
        <taxon>Stenosarchaea group</taxon>
        <taxon>Methanomicrobia</taxon>
        <taxon>Methanomicrobiales</taxon>
        <taxon>Methanocorpusculaceae</taxon>
        <taxon>Methanocorpusculum</taxon>
    </lineage>
</organism>
<evidence type="ECO:0000256" key="4">
    <source>
        <dbReference type="ARBA" id="ARBA00050590"/>
    </source>
</evidence>
<dbReference type="PANTHER" id="PTHR42794:SF2">
    <property type="entry name" value="ABC TRANSPORTER ATP-BINDING PROTEIN"/>
    <property type="match status" value="1"/>
</dbReference>
<comment type="function">
    <text evidence="5">Required for corrinoid utilization. Probably part of the ABC transporter complex BtuCDF involved in cobalamin (vitamin B12) import. Probably responsible for energy coupling to the transport system.</text>
</comment>
<proteinExistence type="predicted"/>
<sequence>MMTNKLEVQHLSYAYYDEDVISDIDLYVGENEFVGLVGPNGCGKSTILKNIYGSLHTNRGRILLDDEPISRMNAKQIARKMAVVGQENEFDFDFSVNEMVAMGRSPHKKLFDPDTKEDADIIMEALQRVGMLSMIDRKYSTLSGGEKQRVLIARAIAQKTDFFILDEPTNHLDISFQLQVCEIVRGLGVTVLTAMHDLNLAALFCDRIYVIKEHAVYRFGTAEEILTPQLIKEVFGVTADVKIHPVTKKPNIIFIPDLS</sequence>
<evidence type="ECO:0000313" key="10">
    <source>
        <dbReference type="EMBL" id="ABN07458.1"/>
    </source>
</evidence>
<dbReference type="RefSeq" id="WP_011833661.1">
    <property type="nucleotide sequence ID" value="NC_008942.1"/>
</dbReference>
<dbReference type="CDD" id="cd03214">
    <property type="entry name" value="ABC_Iron-Siderophores_B12_Hemin"/>
    <property type="match status" value="1"/>
</dbReference>
<dbReference type="PANTHER" id="PTHR42794">
    <property type="entry name" value="HEMIN IMPORT ATP-BINDING PROTEIN HMUV"/>
    <property type="match status" value="1"/>
</dbReference>
<evidence type="ECO:0000256" key="8">
    <source>
        <dbReference type="ARBA" id="ARBA00077139"/>
    </source>
</evidence>
<dbReference type="GO" id="GO:0016887">
    <property type="term" value="F:ATP hydrolysis activity"/>
    <property type="evidence" value="ECO:0007669"/>
    <property type="project" value="InterPro"/>
</dbReference>
<dbReference type="GO" id="GO:0005524">
    <property type="term" value="F:ATP binding"/>
    <property type="evidence" value="ECO:0007669"/>
    <property type="project" value="UniProtKB-KW"/>
</dbReference>
<reference evidence="10 11" key="1">
    <citation type="journal article" date="2009" name="Stand. Genomic Sci.">
        <title>Complete genome sequence of Methanocorpusculum labreanum type strain Z.</title>
        <authorList>
            <person name="Anderson I.J."/>
            <person name="Sieprawska-Lupa M."/>
            <person name="Goltsman E."/>
            <person name="Lapidus A."/>
            <person name="Copeland A."/>
            <person name="Glavina Del Rio T."/>
            <person name="Tice H."/>
            <person name="Dalin E."/>
            <person name="Barry K."/>
            <person name="Pitluck S."/>
            <person name="Hauser L."/>
            <person name="Land M."/>
            <person name="Lucas S."/>
            <person name="Richardson P."/>
            <person name="Whitman W.B."/>
            <person name="Kyrpides N.C."/>
        </authorList>
    </citation>
    <scope>NUCLEOTIDE SEQUENCE [LARGE SCALE GENOMIC DNA]</scope>
    <source>
        <strain evidence="11">ATCC 43576 / DSM 4855 / Z</strain>
    </source>
</reference>
<dbReference type="InterPro" id="IPR003439">
    <property type="entry name" value="ABC_transporter-like_ATP-bd"/>
</dbReference>
<keyword evidence="2" id="KW-0547">Nucleotide-binding</keyword>
<dbReference type="InterPro" id="IPR027417">
    <property type="entry name" value="P-loop_NTPase"/>
</dbReference>
<protein>
    <recommendedName>
        <fullName evidence="7">Cobalamin import ATP-binding protein BtuD</fullName>
        <ecNumber evidence="6">7.6.2.8</ecNumber>
    </recommendedName>
    <alternativeName>
        <fullName evidence="8">Vitamin B12-transporting ATPase</fullName>
    </alternativeName>
</protein>
<accession>A2ST02</accession>
<evidence type="ECO:0000259" key="9">
    <source>
        <dbReference type="PROSITE" id="PS50893"/>
    </source>
</evidence>
<dbReference type="PROSITE" id="PS00211">
    <property type="entry name" value="ABC_TRANSPORTER_1"/>
    <property type="match status" value="1"/>
</dbReference>
<evidence type="ECO:0000256" key="2">
    <source>
        <dbReference type="ARBA" id="ARBA00022741"/>
    </source>
</evidence>
<keyword evidence="3" id="KW-0067">ATP-binding</keyword>
<dbReference type="AlphaFoldDB" id="A2ST02"/>
<dbReference type="GO" id="GO:0015420">
    <property type="term" value="F:ABC-type vitamin B12 transporter activity"/>
    <property type="evidence" value="ECO:0007669"/>
    <property type="project" value="UniProtKB-EC"/>
</dbReference>
<gene>
    <name evidence="10" type="ordered locus">Mlab_1289</name>
</gene>
<dbReference type="EMBL" id="CP000559">
    <property type="protein sequence ID" value="ABN07458.1"/>
    <property type="molecule type" value="Genomic_DNA"/>
</dbReference>
<feature type="domain" description="ABC transporter" evidence="9">
    <location>
        <begin position="6"/>
        <end position="238"/>
    </location>
</feature>
<dbReference type="KEGG" id="mla:Mlab_1289"/>
<dbReference type="Pfam" id="PF00005">
    <property type="entry name" value="ABC_tran"/>
    <property type="match status" value="1"/>
</dbReference>
<dbReference type="InterPro" id="IPR003593">
    <property type="entry name" value="AAA+_ATPase"/>
</dbReference>
<dbReference type="SUPFAM" id="SSF52540">
    <property type="entry name" value="P-loop containing nucleoside triphosphate hydrolases"/>
    <property type="match status" value="1"/>
</dbReference>
<name>A2ST02_METLZ</name>
<dbReference type="PROSITE" id="PS50893">
    <property type="entry name" value="ABC_TRANSPORTER_2"/>
    <property type="match status" value="1"/>
</dbReference>
<evidence type="ECO:0000256" key="6">
    <source>
        <dbReference type="ARBA" id="ARBA00066387"/>
    </source>
</evidence>
<evidence type="ECO:0000256" key="7">
    <source>
        <dbReference type="ARBA" id="ARBA00073649"/>
    </source>
</evidence>
<dbReference type="Proteomes" id="UP000000365">
    <property type="component" value="Chromosome"/>
</dbReference>
<dbReference type="SMART" id="SM00382">
    <property type="entry name" value="AAA"/>
    <property type="match status" value="1"/>
</dbReference>
<evidence type="ECO:0000256" key="3">
    <source>
        <dbReference type="ARBA" id="ARBA00022840"/>
    </source>
</evidence>
<keyword evidence="11" id="KW-1185">Reference proteome</keyword>
<dbReference type="HOGENOM" id="CLU_000604_1_11_2"/>
<dbReference type="STRING" id="410358.Mlab_1289"/>
<evidence type="ECO:0000256" key="5">
    <source>
        <dbReference type="ARBA" id="ARBA00058960"/>
    </source>
</evidence>
<dbReference type="GeneID" id="4795804"/>
<comment type="catalytic activity">
    <reaction evidence="4">
        <text>an R-cob(III)alamin(out) + ATP + H2O = an R-cob(III)alamin(in) + ADP + phosphate + H(+)</text>
        <dbReference type="Rhea" id="RHEA:17873"/>
        <dbReference type="ChEBI" id="CHEBI:15377"/>
        <dbReference type="ChEBI" id="CHEBI:15378"/>
        <dbReference type="ChEBI" id="CHEBI:30616"/>
        <dbReference type="ChEBI" id="CHEBI:43474"/>
        <dbReference type="ChEBI" id="CHEBI:140785"/>
        <dbReference type="ChEBI" id="CHEBI:456216"/>
        <dbReference type="EC" id="7.6.2.8"/>
    </reaction>
</comment>
<keyword evidence="1" id="KW-0813">Transport</keyword>
<dbReference type="InterPro" id="IPR017871">
    <property type="entry name" value="ABC_transporter-like_CS"/>
</dbReference>
<dbReference type="EC" id="7.6.2.8" evidence="6"/>
<evidence type="ECO:0000313" key="11">
    <source>
        <dbReference type="Proteomes" id="UP000000365"/>
    </source>
</evidence>
<evidence type="ECO:0000256" key="1">
    <source>
        <dbReference type="ARBA" id="ARBA00022448"/>
    </source>
</evidence>